<evidence type="ECO:0000256" key="6">
    <source>
        <dbReference type="SAM" id="Coils"/>
    </source>
</evidence>
<dbReference type="GO" id="GO:0046872">
    <property type="term" value="F:metal ion binding"/>
    <property type="evidence" value="ECO:0007669"/>
    <property type="project" value="UniProtKB-KW"/>
</dbReference>
<sequence>MDIKDRKEDKRQLRRQILRQRAEMSEQERMWRSRKIVERLLAVPEVWNAQRLFTFLSFGDEVCLDTFVNACCKAGKDVYVPKTYPEEKRMVPYRFSGWNTLTRGVYGIREPDEAECEPWLGEPFDVIIVPGVAFTKRGERLGYGGGFYDRFFTDLGSLPPLFAVCYEMQMVPSLPVEEHDHRIDRIITECRSIVCS</sequence>
<evidence type="ECO:0000256" key="4">
    <source>
        <dbReference type="PIRSR" id="PIRSR006806-1"/>
    </source>
</evidence>
<dbReference type="Proteomes" id="UP000321157">
    <property type="component" value="Unassembled WGS sequence"/>
</dbReference>
<dbReference type="PANTHER" id="PTHR23407">
    <property type="entry name" value="ATPASE INHIBITOR/5-FORMYLTETRAHYDROFOLATE CYCLO-LIGASE"/>
    <property type="match status" value="1"/>
</dbReference>
<evidence type="ECO:0000313" key="8">
    <source>
        <dbReference type="Proteomes" id="UP000321157"/>
    </source>
</evidence>
<protein>
    <recommendedName>
        <fullName evidence="5">5-formyltetrahydrofolate cyclo-ligase</fullName>
        <ecNumber evidence="5">6.3.3.2</ecNumber>
    </recommendedName>
</protein>
<dbReference type="Pfam" id="PF01812">
    <property type="entry name" value="5-FTHF_cyc-lig"/>
    <property type="match status" value="1"/>
</dbReference>
<dbReference type="GO" id="GO:0030272">
    <property type="term" value="F:5-formyltetrahydrofolate cyclo-ligase activity"/>
    <property type="evidence" value="ECO:0007669"/>
    <property type="project" value="UniProtKB-EC"/>
</dbReference>
<feature type="binding site" evidence="4">
    <location>
        <begin position="10"/>
        <end position="14"/>
    </location>
    <ligand>
        <name>ATP</name>
        <dbReference type="ChEBI" id="CHEBI:30616"/>
    </ligand>
</feature>
<evidence type="ECO:0000256" key="5">
    <source>
        <dbReference type="RuleBase" id="RU361279"/>
    </source>
</evidence>
<keyword evidence="6" id="KW-0175">Coiled coil</keyword>
<keyword evidence="3 4" id="KW-0067">ATP-binding</keyword>
<evidence type="ECO:0000313" key="7">
    <source>
        <dbReference type="EMBL" id="GEN36233.1"/>
    </source>
</evidence>
<comment type="catalytic activity">
    <reaction evidence="5">
        <text>(6S)-5-formyl-5,6,7,8-tetrahydrofolate + ATP = (6R)-5,10-methenyltetrahydrofolate + ADP + phosphate</text>
        <dbReference type="Rhea" id="RHEA:10488"/>
        <dbReference type="ChEBI" id="CHEBI:30616"/>
        <dbReference type="ChEBI" id="CHEBI:43474"/>
        <dbReference type="ChEBI" id="CHEBI:57455"/>
        <dbReference type="ChEBI" id="CHEBI:57457"/>
        <dbReference type="ChEBI" id="CHEBI:456216"/>
        <dbReference type="EC" id="6.3.3.2"/>
    </reaction>
</comment>
<dbReference type="AlphaFoldDB" id="A0A511VFA4"/>
<feature type="binding site" evidence="4">
    <location>
        <position position="56"/>
    </location>
    <ligand>
        <name>substrate</name>
    </ligand>
</feature>
<keyword evidence="5" id="KW-0479">Metal-binding</keyword>
<dbReference type="Gene3D" id="3.40.50.10420">
    <property type="entry name" value="NagB/RpiA/CoA transferase-like"/>
    <property type="match status" value="1"/>
</dbReference>
<dbReference type="EC" id="6.3.3.2" evidence="5"/>
<dbReference type="SUPFAM" id="SSF100950">
    <property type="entry name" value="NagB/RpiA/CoA transferase-like"/>
    <property type="match status" value="1"/>
</dbReference>
<feature type="binding site" evidence="4">
    <location>
        <position position="61"/>
    </location>
    <ligand>
        <name>substrate</name>
    </ligand>
</feature>
<comment type="similarity">
    <text evidence="1 5">Belongs to the 5-formyltetrahydrofolate cyclo-ligase family.</text>
</comment>
<dbReference type="RefSeq" id="WP_146811872.1">
    <property type="nucleotide sequence ID" value="NZ_BJXX01000172.1"/>
</dbReference>
<keyword evidence="7" id="KW-0436">Ligase</keyword>
<dbReference type="GO" id="GO:0009396">
    <property type="term" value="P:folic acid-containing compound biosynthetic process"/>
    <property type="evidence" value="ECO:0007669"/>
    <property type="project" value="TreeGrafter"/>
</dbReference>
<keyword evidence="5" id="KW-0460">Magnesium</keyword>
<dbReference type="EMBL" id="BJXX01000172">
    <property type="protein sequence ID" value="GEN36233.1"/>
    <property type="molecule type" value="Genomic_DNA"/>
</dbReference>
<dbReference type="GO" id="GO:0035999">
    <property type="term" value="P:tetrahydrofolate interconversion"/>
    <property type="evidence" value="ECO:0007669"/>
    <property type="project" value="TreeGrafter"/>
</dbReference>
<dbReference type="PANTHER" id="PTHR23407:SF1">
    <property type="entry name" value="5-FORMYLTETRAHYDROFOLATE CYCLO-LIGASE"/>
    <property type="match status" value="1"/>
</dbReference>
<accession>A0A511VFA4</accession>
<dbReference type="PIRSF" id="PIRSF006806">
    <property type="entry name" value="FTHF_cligase"/>
    <property type="match status" value="1"/>
</dbReference>
<dbReference type="NCBIfam" id="TIGR02727">
    <property type="entry name" value="MTHFS_bact"/>
    <property type="match status" value="1"/>
</dbReference>
<reference evidence="7 8" key="1">
    <citation type="submission" date="2019-07" db="EMBL/GenBank/DDBJ databases">
        <title>Whole genome shotgun sequence of Aneurinibacillus danicus NBRC 102444.</title>
        <authorList>
            <person name="Hosoyama A."/>
            <person name="Uohara A."/>
            <person name="Ohji S."/>
            <person name="Ichikawa N."/>
        </authorList>
    </citation>
    <scope>NUCLEOTIDE SEQUENCE [LARGE SCALE GENOMIC DNA]</scope>
    <source>
        <strain evidence="7 8">NBRC 102444</strain>
    </source>
</reference>
<feature type="binding site" evidence="4">
    <location>
        <begin position="140"/>
        <end position="148"/>
    </location>
    <ligand>
        <name>ATP</name>
        <dbReference type="ChEBI" id="CHEBI:30616"/>
    </ligand>
</feature>
<comment type="caution">
    <text evidence="7">The sequence shown here is derived from an EMBL/GenBank/DDBJ whole genome shotgun (WGS) entry which is preliminary data.</text>
</comment>
<dbReference type="OrthoDB" id="9801938at2"/>
<evidence type="ECO:0000256" key="1">
    <source>
        <dbReference type="ARBA" id="ARBA00010638"/>
    </source>
</evidence>
<name>A0A511VFA4_9BACL</name>
<dbReference type="InterPro" id="IPR024185">
    <property type="entry name" value="FTHF_cligase-like_sf"/>
</dbReference>
<dbReference type="InterPro" id="IPR002698">
    <property type="entry name" value="FTHF_cligase"/>
</dbReference>
<keyword evidence="8" id="KW-1185">Reference proteome</keyword>
<gene>
    <name evidence="7" type="ORF">ADA01nite_36930</name>
</gene>
<organism evidence="7 8">
    <name type="scientific">Aneurinibacillus danicus</name>
    <dbReference type="NCBI Taxonomy" id="267746"/>
    <lineage>
        <taxon>Bacteria</taxon>
        <taxon>Bacillati</taxon>
        <taxon>Bacillota</taxon>
        <taxon>Bacilli</taxon>
        <taxon>Bacillales</taxon>
        <taxon>Paenibacillaceae</taxon>
        <taxon>Aneurinibacillus group</taxon>
        <taxon>Aneurinibacillus</taxon>
    </lineage>
</organism>
<keyword evidence="2 4" id="KW-0547">Nucleotide-binding</keyword>
<evidence type="ECO:0000256" key="3">
    <source>
        <dbReference type="ARBA" id="ARBA00022840"/>
    </source>
</evidence>
<proteinExistence type="inferred from homology"/>
<comment type="cofactor">
    <cofactor evidence="5">
        <name>Mg(2+)</name>
        <dbReference type="ChEBI" id="CHEBI:18420"/>
    </cofactor>
</comment>
<dbReference type="InterPro" id="IPR037171">
    <property type="entry name" value="NagB/RpiA_transferase-like"/>
</dbReference>
<dbReference type="GO" id="GO:0005524">
    <property type="term" value="F:ATP binding"/>
    <property type="evidence" value="ECO:0007669"/>
    <property type="project" value="UniProtKB-KW"/>
</dbReference>
<evidence type="ECO:0000256" key="2">
    <source>
        <dbReference type="ARBA" id="ARBA00022741"/>
    </source>
</evidence>
<feature type="coiled-coil region" evidence="6">
    <location>
        <begin position="3"/>
        <end position="30"/>
    </location>
</feature>